<comment type="caution">
    <text evidence="1">The sequence shown here is derived from an EMBL/GenBank/DDBJ whole genome shotgun (WGS) entry which is preliminary data.</text>
</comment>
<name>A0AAP3SBP1_BACT4</name>
<accession>A0AAP3SBP1</accession>
<organism evidence="1 2">
    <name type="scientific">Bacteroides thetaiotaomicron</name>
    <dbReference type="NCBI Taxonomy" id="818"/>
    <lineage>
        <taxon>Bacteria</taxon>
        <taxon>Pseudomonadati</taxon>
        <taxon>Bacteroidota</taxon>
        <taxon>Bacteroidia</taxon>
        <taxon>Bacteroidales</taxon>
        <taxon>Bacteroidaceae</taxon>
        <taxon>Bacteroides</taxon>
    </lineage>
</organism>
<reference evidence="1" key="1">
    <citation type="submission" date="2022-10" db="EMBL/GenBank/DDBJ databases">
        <title>Human gut microbiome strain richness.</title>
        <authorList>
            <person name="Chen-Liaw A."/>
        </authorList>
    </citation>
    <scope>NUCLEOTIDE SEQUENCE</scope>
    <source>
        <strain evidence="1">1001283st1_A3_1001283B150304_161114</strain>
    </source>
</reference>
<dbReference type="AlphaFoldDB" id="A0AAP3SBP1"/>
<dbReference type="Proteomes" id="UP001217776">
    <property type="component" value="Unassembled WGS sequence"/>
</dbReference>
<gene>
    <name evidence="1" type="ORF">PO127_02295</name>
</gene>
<evidence type="ECO:0000313" key="1">
    <source>
        <dbReference type="EMBL" id="MDC2234578.1"/>
    </source>
</evidence>
<proteinExistence type="predicted"/>
<protein>
    <submittedName>
        <fullName evidence="1">Uncharacterized protein</fullName>
    </submittedName>
</protein>
<dbReference type="EMBL" id="JAQNVG010000003">
    <property type="protein sequence ID" value="MDC2234578.1"/>
    <property type="molecule type" value="Genomic_DNA"/>
</dbReference>
<evidence type="ECO:0000313" key="2">
    <source>
        <dbReference type="Proteomes" id="UP001217776"/>
    </source>
</evidence>
<dbReference type="RefSeq" id="WP_225719317.1">
    <property type="nucleotide sequence ID" value="NZ_BAABXH010000002.1"/>
</dbReference>
<sequence>MKHLIFSLLFIATSLNLRGQDTIILKNNARMILDTTNMRTIPQFEEDLKLIDMKFIPSAQYDIFYDINLVSPCKEQDCPFKKIGLIHAILTSHDKQCKLFVYIAGAINAHLGDIIKYNKKSFGIDTLSKYNRVKHDFDYGRPYSSASEQDIEDLKIMMTFYPQDTARSFFNADYMMTYPYNMKGKACQGVYSRTRVVVIERNGLDVFFYFTMTDVGIKDFDKYLMDLKGVLGFNAMTRQDGH</sequence>